<organism evidence="2 3">
    <name type="scientific">Streptomyces flaveus</name>
    <dbReference type="NCBI Taxonomy" id="66370"/>
    <lineage>
        <taxon>Bacteria</taxon>
        <taxon>Bacillati</taxon>
        <taxon>Actinomycetota</taxon>
        <taxon>Actinomycetes</taxon>
        <taxon>Kitasatosporales</taxon>
        <taxon>Streptomycetaceae</taxon>
        <taxon>Streptomyces</taxon>
        <taxon>Streptomyces aurantiacus group</taxon>
    </lineage>
</organism>
<sequence>MSEGYEGYGRTAGKRPDGLSLSASPAGPGSERLSEHAGIPFLGHVIRVSAFLRDEPHAWRAAPDGWIRHA</sequence>
<evidence type="ECO:0000256" key="1">
    <source>
        <dbReference type="SAM" id="MobiDB-lite"/>
    </source>
</evidence>
<accession>A0A917RGY7</accession>
<comment type="caution">
    <text evidence="2">The sequence shown here is derived from an EMBL/GenBank/DDBJ whole genome shotgun (WGS) entry which is preliminary data.</text>
</comment>
<dbReference type="EMBL" id="BMPQ01000034">
    <property type="protein sequence ID" value="GGL06870.1"/>
    <property type="molecule type" value="Genomic_DNA"/>
</dbReference>
<evidence type="ECO:0000313" key="3">
    <source>
        <dbReference type="Proteomes" id="UP000637788"/>
    </source>
</evidence>
<dbReference type="Proteomes" id="UP000637788">
    <property type="component" value="Unassembled WGS sequence"/>
</dbReference>
<proteinExistence type="predicted"/>
<evidence type="ECO:0000313" key="2">
    <source>
        <dbReference type="EMBL" id="GGL06870.1"/>
    </source>
</evidence>
<keyword evidence="3" id="KW-1185">Reference proteome</keyword>
<protein>
    <submittedName>
        <fullName evidence="2">Uncharacterized protein</fullName>
    </submittedName>
</protein>
<reference evidence="2" key="1">
    <citation type="journal article" date="2014" name="Int. J. Syst. Evol. Microbiol.">
        <title>Complete genome sequence of Corynebacterium casei LMG S-19264T (=DSM 44701T), isolated from a smear-ripened cheese.</title>
        <authorList>
            <consortium name="US DOE Joint Genome Institute (JGI-PGF)"/>
            <person name="Walter F."/>
            <person name="Albersmeier A."/>
            <person name="Kalinowski J."/>
            <person name="Ruckert C."/>
        </authorList>
    </citation>
    <scope>NUCLEOTIDE SEQUENCE</scope>
    <source>
        <strain evidence="2">JCM 3035</strain>
    </source>
</reference>
<gene>
    <name evidence="2" type="ORF">GCM10010094_79570</name>
</gene>
<feature type="region of interest" description="Disordered" evidence="1">
    <location>
        <begin position="1"/>
        <end position="34"/>
    </location>
</feature>
<name>A0A917RGY7_9ACTN</name>
<reference evidence="2" key="2">
    <citation type="submission" date="2020-09" db="EMBL/GenBank/DDBJ databases">
        <authorList>
            <person name="Sun Q."/>
            <person name="Ohkuma M."/>
        </authorList>
    </citation>
    <scope>NUCLEOTIDE SEQUENCE</scope>
    <source>
        <strain evidence="2">JCM 3035</strain>
    </source>
</reference>
<dbReference type="AlphaFoldDB" id="A0A917RGY7"/>